<dbReference type="AlphaFoldDB" id="A0A432WBI0"/>
<evidence type="ECO:0000313" key="1">
    <source>
        <dbReference type="EMBL" id="RUO28187.1"/>
    </source>
</evidence>
<dbReference type="EMBL" id="PIPM01000016">
    <property type="protein sequence ID" value="RUO28187.1"/>
    <property type="molecule type" value="Genomic_DNA"/>
</dbReference>
<comment type="caution">
    <text evidence="1">The sequence shown here is derived from an EMBL/GenBank/DDBJ whole genome shotgun (WGS) entry which is preliminary data.</text>
</comment>
<protein>
    <submittedName>
        <fullName evidence="1">Uncharacterized protein</fullName>
    </submittedName>
</protein>
<keyword evidence="2" id="KW-1185">Reference proteome</keyword>
<sequence>MNHATQAVFESTLAVERTGGLSFESAALGVVSTEQAARKLEEFWRNCSNEMASDPCFEPCHGMVSWMHAALHHWLNSVDFIAVVEKLSEAREVAHA</sequence>
<gene>
    <name evidence="1" type="ORF">CWE11_10790</name>
</gene>
<dbReference type="RefSeq" id="WP_126777637.1">
    <property type="nucleotide sequence ID" value="NZ_PIPM01000016.1"/>
</dbReference>
<evidence type="ECO:0000313" key="2">
    <source>
        <dbReference type="Proteomes" id="UP000288405"/>
    </source>
</evidence>
<organism evidence="1 2">
    <name type="scientific">Aliidiomarina sanyensis</name>
    <dbReference type="NCBI Taxonomy" id="1249555"/>
    <lineage>
        <taxon>Bacteria</taxon>
        <taxon>Pseudomonadati</taxon>
        <taxon>Pseudomonadota</taxon>
        <taxon>Gammaproteobacteria</taxon>
        <taxon>Alteromonadales</taxon>
        <taxon>Idiomarinaceae</taxon>
        <taxon>Aliidiomarina</taxon>
    </lineage>
</organism>
<reference evidence="1 2" key="1">
    <citation type="journal article" date="2011" name="Front. Microbiol.">
        <title>Genomic signatures of strain selection and enhancement in Bacillus atrophaeus var. globigii, a historical biowarfare simulant.</title>
        <authorList>
            <person name="Gibbons H.S."/>
            <person name="Broomall S.M."/>
            <person name="McNew L.A."/>
            <person name="Daligault H."/>
            <person name="Chapman C."/>
            <person name="Bruce D."/>
            <person name="Karavis M."/>
            <person name="Krepps M."/>
            <person name="McGregor P.A."/>
            <person name="Hong C."/>
            <person name="Park K.H."/>
            <person name="Akmal A."/>
            <person name="Feldman A."/>
            <person name="Lin J.S."/>
            <person name="Chang W.E."/>
            <person name="Higgs B.W."/>
            <person name="Demirev P."/>
            <person name="Lindquist J."/>
            <person name="Liem A."/>
            <person name="Fochler E."/>
            <person name="Read T.D."/>
            <person name="Tapia R."/>
            <person name="Johnson S."/>
            <person name="Bishop-Lilly K.A."/>
            <person name="Detter C."/>
            <person name="Han C."/>
            <person name="Sozhamannan S."/>
            <person name="Rosenzweig C.N."/>
            <person name="Skowronski E.W."/>
        </authorList>
    </citation>
    <scope>NUCLEOTIDE SEQUENCE [LARGE SCALE GENOMIC DNA]</scope>
    <source>
        <strain evidence="1 2">GYP-17</strain>
    </source>
</reference>
<accession>A0A432WBI0</accession>
<dbReference type="Proteomes" id="UP000288405">
    <property type="component" value="Unassembled WGS sequence"/>
</dbReference>
<name>A0A432WBI0_9GAMM</name>
<proteinExistence type="predicted"/>